<name>A0ACB8Q4V3_9AGAM</name>
<organism evidence="1 2">
    <name type="scientific">Vararia minispora EC-137</name>
    <dbReference type="NCBI Taxonomy" id="1314806"/>
    <lineage>
        <taxon>Eukaryota</taxon>
        <taxon>Fungi</taxon>
        <taxon>Dikarya</taxon>
        <taxon>Basidiomycota</taxon>
        <taxon>Agaricomycotina</taxon>
        <taxon>Agaricomycetes</taxon>
        <taxon>Russulales</taxon>
        <taxon>Lachnocladiaceae</taxon>
        <taxon>Vararia</taxon>
    </lineage>
</organism>
<dbReference type="Proteomes" id="UP000814128">
    <property type="component" value="Unassembled WGS sequence"/>
</dbReference>
<gene>
    <name evidence="1" type="ORF">K488DRAFT_91871</name>
</gene>
<sequence length="272" mass="29425">MPVLTLAYRPTSVPLHNIGASPSLLLSSLLSPHQALLSLLGRWRPLHYLAPPPFTWPALLATLSEPPGHEYSSTSQPRTAESMPSRPFAPSLHVLLSTTAAPPSQVERPTQLASTVAAIPPRPLLHVPPFLLPPSVASPQPPPRSLMFLSHNELSVTAYSFRRTTPGTLPTSLLPALSCTTLFTLPHSLRAPAPPRPASSTRQPILDACTDTIRRALDLCSPHSLPSERQLRGLLFTFGFTILTLIALLHSAPERNYPNEEVLTLEAHVSPG</sequence>
<evidence type="ECO:0000313" key="2">
    <source>
        <dbReference type="Proteomes" id="UP000814128"/>
    </source>
</evidence>
<protein>
    <submittedName>
        <fullName evidence="1">Uncharacterized protein</fullName>
    </submittedName>
</protein>
<reference evidence="1" key="2">
    <citation type="journal article" date="2022" name="New Phytol.">
        <title>Evolutionary transition to the ectomycorrhizal habit in the genomes of a hyperdiverse lineage of mushroom-forming fungi.</title>
        <authorList>
            <person name="Looney B."/>
            <person name="Miyauchi S."/>
            <person name="Morin E."/>
            <person name="Drula E."/>
            <person name="Courty P.E."/>
            <person name="Kohler A."/>
            <person name="Kuo A."/>
            <person name="LaButti K."/>
            <person name="Pangilinan J."/>
            <person name="Lipzen A."/>
            <person name="Riley R."/>
            <person name="Andreopoulos W."/>
            <person name="He G."/>
            <person name="Johnson J."/>
            <person name="Nolan M."/>
            <person name="Tritt A."/>
            <person name="Barry K.W."/>
            <person name="Grigoriev I.V."/>
            <person name="Nagy L.G."/>
            <person name="Hibbett D."/>
            <person name="Henrissat B."/>
            <person name="Matheny P.B."/>
            <person name="Labbe J."/>
            <person name="Martin F.M."/>
        </authorList>
    </citation>
    <scope>NUCLEOTIDE SEQUENCE</scope>
    <source>
        <strain evidence="1">EC-137</strain>
    </source>
</reference>
<evidence type="ECO:0000313" key="1">
    <source>
        <dbReference type="EMBL" id="KAI0026786.1"/>
    </source>
</evidence>
<accession>A0ACB8Q4V3</accession>
<dbReference type="EMBL" id="MU274188">
    <property type="protein sequence ID" value="KAI0026786.1"/>
    <property type="molecule type" value="Genomic_DNA"/>
</dbReference>
<keyword evidence="2" id="KW-1185">Reference proteome</keyword>
<reference evidence="1" key="1">
    <citation type="submission" date="2021-02" db="EMBL/GenBank/DDBJ databases">
        <authorList>
            <consortium name="DOE Joint Genome Institute"/>
            <person name="Ahrendt S."/>
            <person name="Looney B.P."/>
            <person name="Miyauchi S."/>
            <person name="Morin E."/>
            <person name="Drula E."/>
            <person name="Courty P.E."/>
            <person name="Chicoki N."/>
            <person name="Fauchery L."/>
            <person name="Kohler A."/>
            <person name="Kuo A."/>
            <person name="Labutti K."/>
            <person name="Pangilinan J."/>
            <person name="Lipzen A."/>
            <person name="Riley R."/>
            <person name="Andreopoulos W."/>
            <person name="He G."/>
            <person name="Johnson J."/>
            <person name="Barry K.W."/>
            <person name="Grigoriev I.V."/>
            <person name="Nagy L."/>
            <person name="Hibbett D."/>
            <person name="Henrissat B."/>
            <person name="Matheny P.B."/>
            <person name="Labbe J."/>
            <person name="Martin F."/>
        </authorList>
    </citation>
    <scope>NUCLEOTIDE SEQUENCE</scope>
    <source>
        <strain evidence="1">EC-137</strain>
    </source>
</reference>
<proteinExistence type="predicted"/>
<comment type="caution">
    <text evidence="1">The sequence shown here is derived from an EMBL/GenBank/DDBJ whole genome shotgun (WGS) entry which is preliminary data.</text>
</comment>